<dbReference type="Proteomes" id="UP001589836">
    <property type="component" value="Unassembled WGS sequence"/>
</dbReference>
<dbReference type="PANTHER" id="PTHR30346">
    <property type="entry name" value="TRANSCRIPTIONAL DUAL REGULATOR HCAR-RELATED"/>
    <property type="match status" value="1"/>
</dbReference>
<keyword evidence="3" id="KW-0238">DNA-binding</keyword>
<dbReference type="PANTHER" id="PTHR30346:SF0">
    <property type="entry name" value="HCA OPERON TRANSCRIPTIONAL ACTIVATOR HCAR"/>
    <property type="match status" value="1"/>
</dbReference>
<dbReference type="InterPro" id="IPR036388">
    <property type="entry name" value="WH-like_DNA-bd_sf"/>
</dbReference>
<dbReference type="PROSITE" id="PS50931">
    <property type="entry name" value="HTH_LYSR"/>
    <property type="match status" value="1"/>
</dbReference>
<comment type="similarity">
    <text evidence="1">Belongs to the LysR transcriptional regulatory family.</text>
</comment>
<dbReference type="InterPro" id="IPR036390">
    <property type="entry name" value="WH_DNA-bd_sf"/>
</dbReference>
<evidence type="ECO:0000313" key="7">
    <source>
        <dbReference type="Proteomes" id="UP001589836"/>
    </source>
</evidence>
<evidence type="ECO:0000256" key="1">
    <source>
        <dbReference type="ARBA" id="ARBA00009437"/>
    </source>
</evidence>
<dbReference type="InterPro" id="IPR005119">
    <property type="entry name" value="LysR_subst-bd"/>
</dbReference>
<dbReference type="Pfam" id="PF03466">
    <property type="entry name" value="LysR_substrate"/>
    <property type="match status" value="1"/>
</dbReference>
<proteinExistence type="inferred from homology"/>
<dbReference type="Pfam" id="PF00126">
    <property type="entry name" value="HTH_1"/>
    <property type="match status" value="1"/>
</dbReference>
<keyword evidence="4" id="KW-0804">Transcription</keyword>
<evidence type="ECO:0000313" key="6">
    <source>
        <dbReference type="EMBL" id="MFC0523395.1"/>
    </source>
</evidence>
<name>A0ABV6LLV9_9BACI</name>
<evidence type="ECO:0000256" key="2">
    <source>
        <dbReference type="ARBA" id="ARBA00023015"/>
    </source>
</evidence>
<dbReference type="EMBL" id="JBHLTP010000004">
    <property type="protein sequence ID" value="MFC0523395.1"/>
    <property type="molecule type" value="Genomic_DNA"/>
</dbReference>
<accession>A0ABV6LLV9</accession>
<dbReference type="Gene3D" id="1.10.10.10">
    <property type="entry name" value="Winged helix-like DNA-binding domain superfamily/Winged helix DNA-binding domain"/>
    <property type="match status" value="1"/>
</dbReference>
<dbReference type="InterPro" id="IPR000847">
    <property type="entry name" value="LysR_HTH_N"/>
</dbReference>
<dbReference type="SUPFAM" id="SSF53850">
    <property type="entry name" value="Periplasmic binding protein-like II"/>
    <property type="match status" value="1"/>
</dbReference>
<evidence type="ECO:0000256" key="3">
    <source>
        <dbReference type="ARBA" id="ARBA00023125"/>
    </source>
</evidence>
<dbReference type="RefSeq" id="WP_377346138.1">
    <property type="nucleotide sequence ID" value="NZ_JBHLTP010000004.1"/>
</dbReference>
<dbReference type="SUPFAM" id="SSF46785">
    <property type="entry name" value="Winged helix' DNA-binding domain"/>
    <property type="match status" value="1"/>
</dbReference>
<keyword evidence="2" id="KW-0805">Transcription regulation</keyword>
<dbReference type="Gene3D" id="3.40.190.10">
    <property type="entry name" value="Periplasmic binding protein-like II"/>
    <property type="match status" value="2"/>
</dbReference>
<evidence type="ECO:0000259" key="5">
    <source>
        <dbReference type="PROSITE" id="PS50931"/>
    </source>
</evidence>
<sequence>MQLQKVKYFIEVAKQGSFTKAAKTFYISQPALSKQIKLLEDELGFSLFVRTSRGLTLTEKGTALYQDMEPLFQRMEQLLYQHKHQDVLRFGSTPLLSSYFLHQYYHKFESMQFHVTAIEDDSRDLIPLLQRKDIDAAIVQDIESVPDLYSKKLFQDEFVAAVPTNLPIAQQTVLTMEDCLTFTQIIPPASGSPLHQRLREIYKAYHFQGDIVETHYQAMVGLVSLGIGVAYIPRVMAAQIDYKGVVFIPIEGSPLTRTMYLYATSAAKLAYLFNTFS</sequence>
<protein>
    <submittedName>
        <fullName evidence="6">LysR family transcriptional regulator</fullName>
    </submittedName>
</protein>
<reference evidence="6 7" key="1">
    <citation type="submission" date="2024-09" db="EMBL/GenBank/DDBJ databases">
        <authorList>
            <person name="Sun Q."/>
            <person name="Mori K."/>
        </authorList>
    </citation>
    <scope>NUCLEOTIDE SEQUENCE [LARGE SCALE GENOMIC DNA]</scope>
    <source>
        <strain evidence="6 7">NCAIM B.02529</strain>
    </source>
</reference>
<dbReference type="CDD" id="cd05466">
    <property type="entry name" value="PBP2_LTTR_substrate"/>
    <property type="match status" value="1"/>
</dbReference>
<gene>
    <name evidence="6" type="ORF">ACFFGV_07335</name>
</gene>
<dbReference type="PRINTS" id="PR00039">
    <property type="entry name" value="HTHLYSR"/>
</dbReference>
<keyword evidence="7" id="KW-1185">Reference proteome</keyword>
<organism evidence="6 7">
    <name type="scientific">Pontibacillus salicampi</name>
    <dbReference type="NCBI Taxonomy" id="1449801"/>
    <lineage>
        <taxon>Bacteria</taxon>
        <taxon>Bacillati</taxon>
        <taxon>Bacillota</taxon>
        <taxon>Bacilli</taxon>
        <taxon>Bacillales</taxon>
        <taxon>Bacillaceae</taxon>
        <taxon>Pontibacillus</taxon>
    </lineage>
</organism>
<comment type="caution">
    <text evidence="6">The sequence shown here is derived from an EMBL/GenBank/DDBJ whole genome shotgun (WGS) entry which is preliminary data.</text>
</comment>
<evidence type="ECO:0000256" key="4">
    <source>
        <dbReference type="ARBA" id="ARBA00023163"/>
    </source>
</evidence>
<feature type="domain" description="HTH lysR-type" evidence="5">
    <location>
        <begin position="1"/>
        <end position="58"/>
    </location>
</feature>